<evidence type="ECO:0000313" key="9">
    <source>
        <dbReference type="EMBL" id="AXH95022.1"/>
    </source>
</evidence>
<comment type="similarity">
    <text evidence="7">Belongs to the binding-protein-dependent transport system permease family.</text>
</comment>
<dbReference type="Gene3D" id="1.10.3720.10">
    <property type="entry name" value="MetI-like"/>
    <property type="match status" value="1"/>
</dbReference>
<evidence type="ECO:0000256" key="7">
    <source>
        <dbReference type="RuleBase" id="RU363032"/>
    </source>
</evidence>
<keyword evidence="3" id="KW-1003">Cell membrane</keyword>
<dbReference type="GO" id="GO:0006865">
    <property type="term" value="P:amino acid transport"/>
    <property type="evidence" value="ECO:0007669"/>
    <property type="project" value="TreeGrafter"/>
</dbReference>
<evidence type="ECO:0000256" key="5">
    <source>
        <dbReference type="ARBA" id="ARBA00022989"/>
    </source>
</evidence>
<dbReference type="SUPFAM" id="SSF161098">
    <property type="entry name" value="MetI-like"/>
    <property type="match status" value="1"/>
</dbReference>
<dbReference type="NCBIfam" id="TIGR01726">
    <property type="entry name" value="HEQRo_perm_3TM"/>
    <property type="match status" value="1"/>
</dbReference>
<keyword evidence="5 7" id="KW-1133">Transmembrane helix</keyword>
<evidence type="ECO:0000256" key="2">
    <source>
        <dbReference type="ARBA" id="ARBA00022448"/>
    </source>
</evidence>
<keyword evidence="4 7" id="KW-0812">Transmembrane</keyword>
<dbReference type="PANTHER" id="PTHR30614">
    <property type="entry name" value="MEMBRANE COMPONENT OF AMINO ACID ABC TRANSPORTER"/>
    <property type="match status" value="1"/>
</dbReference>
<dbReference type="Proteomes" id="UP000253790">
    <property type="component" value="Chromosome"/>
</dbReference>
<sequence>MSADTSVLFDVPGPRARTRHRILAVVGGLIVLAVLAWVLLRMDEKGQLSPDKWMGVLRWDAWRYYLLPGLRSTLIAAFLAIVISMGLALLLAMTRMSENFPLRWAATIFVEFFRGVPVLIMMLFAFYFLVMMGWLPSSVNPLVGTVTGLVCYNSSVLAEVIRNGVASLPSGQREAGLSIGLSPSQTRRMILIPQSLTAMMPTLVSQVIVITKDSALGYMILYPELVTSARQLGSGAGAPFQAYVIAAVVFIAVNYGIDRLARWVESKQRRRGRSSGKVANPQDVPMVGAAVRGTANTPGHG</sequence>
<organism evidence="9 10">
    <name type="scientific">Ornithinimicrobium avium</name>
    <dbReference type="NCBI Taxonomy" id="2283195"/>
    <lineage>
        <taxon>Bacteria</taxon>
        <taxon>Bacillati</taxon>
        <taxon>Actinomycetota</taxon>
        <taxon>Actinomycetes</taxon>
        <taxon>Micrococcales</taxon>
        <taxon>Ornithinimicrobiaceae</taxon>
        <taxon>Ornithinimicrobium</taxon>
    </lineage>
</organism>
<reference evidence="9 10" key="1">
    <citation type="submission" date="2018-07" db="EMBL/GenBank/DDBJ databases">
        <title>Complete genome sequencing of Ornithinimicrobium sp. AMA3305.</title>
        <authorList>
            <person name="Bae J.-W."/>
        </authorList>
    </citation>
    <scope>NUCLEOTIDE SEQUENCE [LARGE SCALE GENOMIC DNA]</scope>
    <source>
        <strain evidence="9 10">AMA3305</strain>
    </source>
</reference>
<evidence type="ECO:0000256" key="1">
    <source>
        <dbReference type="ARBA" id="ARBA00004651"/>
    </source>
</evidence>
<evidence type="ECO:0000256" key="4">
    <source>
        <dbReference type="ARBA" id="ARBA00022692"/>
    </source>
</evidence>
<dbReference type="PANTHER" id="PTHR30614:SF21">
    <property type="entry name" value="AMINO ACID ABC TRANSPORTER PERMEASE"/>
    <property type="match status" value="1"/>
</dbReference>
<feature type="transmembrane region" description="Helical" evidence="7">
    <location>
        <begin position="104"/>
        <end position="130"/>
    </location>
</feature>
<feature type="domain" description="ABC transmembrane type-1" evidence="8">
    <location>
        <begin position="70"/>
        <end position="261"/>
    </location>
</feature>
<keyword evidence="2 7" id="KW-0813">Transport</keyword>
<evidence type="ECO:0000256" key="3">
    <source>
        <dbReference type="ARBA" id="ARBA00022475"/>
    </source>
</evidence>
<dbReference type="InterPro" id="IPR010065">
    <property type="entry name" value="AA_ABC_transptr_permease_3TM"/>
</dbReference>
<keyword evidence="6 7" id="KW-0472">Membrane</keyword>
<gene>
    <name evidence="9" type="ORF">DV701_01525</name>
</gene>
<dbReference type="GO" id="GO:0043190">
    <property type="term" value="C:ATP-binding cassette (ABC) transporter complex"/>
    <property type="evidence" value="ECO:0007669"/>
    <property type="project" value="InterPro"/>
</dbReference>
<feature type="transmembrane region" description="Helical" evidence="7">
    <location>
        <begin position="22"/>
        <end position="40"/>
    </location>
</feature>
<feature type="transmembrane region" description="Helical" evidence="7">
    <location>
        <begin position="73"/>
        <end position="92"/>
    </location>
</feature>
<dbReference type="InterPro" id="IPR035906">
    <property type="entry name" value="MetI-like_sf"/>
</dbReference>
<dbReference type="EMBL" id="CP031229">
    <property type="protein sequence ID" value="AXH95022.1"/>
    <property type="molecule type" value="Genomic_DNA"/>
</dbReference>
<feature type="transmembrane region" description="Helical" evidence="7">
    <location>
        <begin position="240"/>
        <end position="261"/>
    </location>
</feature>
<evidence type="ECO:0000259" key="8">
    <source>
        <dbReference type="PROSITE" id="PS50928"/>
    </source>
</evidence>
<protein>
    <submittedName>
        <fullName evidence="9">Amino acid ABC transporter permease</fullName>
    </submittedName>
</protein>
<dbReference type="OrthoDB" id="4543034at2"/>
<dbReference type="Pfam" id="PF00528">
    <property type="entry name" value="BPD_transp_1"/>
    <property type="match status" value="1"/>
</dbReference>
<proteinExistence type="inferred from homology"/>
<dbReference type="InterPro" id="IPR043429">
    <property type="entry name" value="ArtM/GltK/GlnP/TcyL/YhdX-like"/>
</dbReference>
<evidence type="ECO:0000256" key="6">
    <source>
        <dbReference type="ARBA" id="ARBA00023136"/>
    </source>
</evidence>
<dbReference type="CDD" id="cd06261">
    <property type="entry name" value="TM_PBP2"/>
    <property type="match status" value="1"/>
</dbReference>
<dbReference type="InterPro" id="IPR000515">
    <property type="entry name" value="MetI-like"/>
</dbReference>
<dbReference type="RefSeq" id="WP_114926788.1">
    <property type="nucleotide sequence ID" value="NZ_CP031229.1"/>
</dbReference>
<dbReference type="GO" id="GO:0022857">
    <property type="term" value="F:transmembrane transporter activity"/>
    <property type="evidence" value="ECO:0007669"/>
    <property type="project" value="InterPro"/>
</dbReference>
<name>A0A345NJ14_9MICO</name>
<keyword evidence="10" id="KW-1185">Reference proteome</keyword>
<dbReference type="AlphaFoldDB" id="A0A345NJ14"/>
<comment type="subcellular location">
    <subcellularLocation>
        <location evidence="1 7">Cell membrane</location>
        <topology evidence="1 7">Multi-pass membrane protein</topology>
    </subcellularLocation>
</comment>
<accession>A0A345NJ14</accession>
<dbReference type="PROSITE" id="PS50928">
    <property type="entry name" value="ABC_TM1"/>
    <property type="match status" value="1"/>
</dbReference>
<dbReference type="KEGG" id="orn:DV701_01525"/>
<evidence type="ECO:0000313" key="10">
    <source>
        <dbReference type="Proteomes" id="UP000253790"/>
    </source>
</evidence>